<dbReference type="PANTHER" id="PTHR47268:SF4">
    <property type="entry name" value="ACYLPHOSPHATASE"/>
    <property type="match status" value="1"/>
</dbReference>
<accession>A0A9D1T1R3</accession>
<evidence type="ECO:0000256" key="1">
    <source>
        <dbReference type="ARBA" id="ARBA00005614"/>
    </source>
</evidence>
<dbReference type="EMBL" id="DVOG01000156">
    <property type="protein sequence ID" value="HIV04689.1"/>
    <property type="molecule type" value="Genomic_DNA"/>
</dbReference>
<sequence length="94" mass="10304">METRRVFFAEVLFSGRVQGVGFRWRTLKIAQEFDVAGTVRNLSDGRVLLCAEGAERDVAAFVSAVEEEMKTFIRGVEKRTGTREASAAGFSVAG</sequence>
<comment type="caution">
    <text evidence="7">The sequence shown here is derived from an EMBL/GenBank/DDBJ whole genome shotgun (WGS) entry which is preliminary data.</text>
</comment>
<comment type="catalytic activity">
    <reaction evidence="3 4">
        <text>an acyl phosphate + H2O = a carboxylate + phosphate + H(+)</text>
        <dbReference type="Rhea" id="RHEA:14965"/>
        <dbReference type="ChEBI" id="CHEBI:15377"/>
        <dbReference type="ChEBI" id="CHEBI:15378"/>
        <dbReference type="ChEBI" id="CHEBI:29067"/>
        <dbReference type="ChEBI" id="CHEBI:43474"/>
        <dbReference type="ChEBI" id="CHEBI:59918"/>
        <dbReference type="EC" id="3.6.1.7"/>
    </reaction>
</comment>
<feature type="active site" evidence="4">
    <location>
        <position position="23"/>
    </location>
</feature>
<evidence type="ECO:0000313" key="8">
    <source>
        <dbReference type="Proteomes" id="UP000886812"/>
    </source>
</evidence>
<evidence type="ECO:0000256" key="4">
    <source>
        <dbReference type="PROSITE-ProRule" id="PRU00520"/>
    </source>
</evidence>
<dbReference type="PANTHER" id="PTHR47268">
    <property type="entry name" value="ACYLPHOSPHATASE"/>
    <property type="match status" value="1"/>
</dbReference>
<reference evidence="7" key="2">
    <citation type="journal article" date="2021" name="PeerJ">
        <title>Extensive microbial diversity within the chicken gut microbiome revealed by metagenomics and culture.</title>
        <authorList>
            <person name="Gilroy R."/>
            <person name="Ravi A."/>
            <person name="Getino M."/>
            <person name="Pursley I."/>
            <person name="Horton D.L."/>
            <person name="Alikhan N.F."/>
            <person name="Baker D."/>
            <person name="Gharbi K."/>
            <person name="Hall N."/>
            <person name="Watson M."/>
            <person name="Adriaenssens E.M."/>
            <person name="Foster-Nyarko E."/>
            <person name="Jarju S."/>
            <person name="Secka A."/>
            <person name="Antonio M."/>
            <person name="Oren A."/>
            <person name="Chaudhuri R.R."/>
            <person name="La Ragione R."/>
            <person name="Hildebrand F."/>
            <person name="Pallen M.J."/>
        </authorList>
    </citation>
    <scope>NUCLEOTIDE SEQUENCE</scope>
    <source>
        <strain evidence="7">10669</strain>
    </source>
</reference>
<keyword evidence="4" id="KW-0378">Hydrolase</keyword>
<comment type="similarity">
    <text evidence="1 5">Belongs to the acylphosphatase family.</text>
</comment>
<feature type="active site" evidence="4">
    <location>
        <position position="41"/>
    </location>
</feature>
<protein>
    <recommendedName>
        <fullName evidence="2 4">acylphosphatase</fullName>
        <ecNumber evidence="2 4">3.6.1.7</ecNumber>
    </recommendedName>
</protein>
<dbReference type="Pfam" id="PF00708">
    <property type="entry name" value="Acylphosphatase"/>
    <property type="match status" value="1"/>
</dbReference>
<dbReference type="GO" id="GO:0003998">
    <property type="term" value="F:acylphosphatase activity"/>
    <property type="evidence" value="ECO:0007669"/>
    <property type="project" value="UniProtKB-EC"/>
</dbReference>
<evidence type="ECO:0000259" key="6">
    <source>
        <dbReference type="PROSITE" id="PS51160"/>
    </source>
</evidence>
<evidence type="ECO:0000256" key="2">
    <source>
        <dbReference type="ARBA" id="ARBA00012150"/>
    </source>
</evidence>
<dbReference type="InterPro" id="IPR020456">
    <property type="entry name" value="Acylphosphatase"/>
</dbReference>
<evidence type="ECO:0000313" key="7">
    <source>
        <dbReference type="EMBL" id="HIV04689.1"/>
    </source>
</evidence>
<dbReference type="SUPFAM" id="SSF54975">
    <property type="entry name" value="Acylphosphatase/BLUF domain-like"/>
    <property type="match status" value="1"/>
</dbReference>
<dbReference type="AlphaFoldDB" id="A0A9D1T1R3"/>
<dbReference type="InterPro" id="IPR001792">
    <property type="entry name" value="Acylphosphatase-like_dom"/>
</dbReference>
<organism evidence="7 8">
    <name type="scientific">Candidatus Spyradosoma merdigallinarum</name>
    <dbReference type="NCBI Taxonomy" id="2840950"/>
    <lineage>
        <taxon>Bacteria</taxon>
        <taxon>Pseudomonadati</taxon>
        <taxon>Verrucomicrobiota</taxon>
        <taxon>Opitutia</taxon>
        <taxon>Opitutia incertae sedis</taxon>
        <taxon>Candidatus Spyradosoma</taxon>
    </lineage>
</organism>
<feature type="domain" description="Acylphosphatase-like" evidence="6">
    <location>
        <begin position="8"/>
        <end position="94"/>
    </location>
</feature>
<dbReference type="EC" id="3.6.1.7" evidence="2 4"/>
<name>A0A9D1T1R3_9BACT</name>
<gene>
    <name evidence="7" type="ORF">IAC75_06045</name>
</gene>
<dbReference type="Gene3D" id="3.30.70.100">
    <property type="match status" value="1"/>
</dbReference>
<dbReference type="PROSITE" id="PS51160">
    <property type="entry name" value="ACYLPHOSPHATASE_3"/>
    <property type="match status" value="1"/>
</dbReference>
<reference evidence="7" key="1">
    <citation type="submission" date="2020-10" db="EMBL/GenBank/DDBJ databases">
        <authorList>
            <person name="Gilroy R."/>
        </authorList>
    </citation>
    <scope>NUCLEOTIDE SEQUENCE</scope>
    <source>
        <strain evidence="7">10669</strain>
    </source>
</reference>
<dbReference type="Proteomes" id="UP000886812">
    <property type="component" value="Unassembled WGS sequence"/>
</dbReference>
<evidence type="ECO:0000256" key="5">
    <source>
        <dbReference type="RuleBase" id="RU004168"/>
    </source>
</evidence>
<dbReference type="InterPro" id="IPR036046">
    <property type="entry name" value="Acylphosphatase-like_dom_sf"/>
</dbReference>
<proteinExistence type="inferred from homology"/>
<evidence type="ECO:0000256" key="3">
    <source>
        <dbReference type="ARBA" id="ARBA00047645"/>
    </source>
</evidence>